<comment type="caution">
    <text evidence="3">The sequence shown here is derived from an EMBL/GenBank/DDBJ whole genome shotgun (WGS) entry which is preliminary data.</text>
</comment>
<dbReference type="PROSITE" id="PS50176">
    <property type="entry name" value="ARM_REPEAT"/>
    <property type="match status" value="2"/>
</dbReference>
<dbReference type="EMBL" id="JANTQA010000023">
    <property type="protein sequence ID" value="KAJ3443556.1"/>
    <property type="molecule type" value="Genomic_DNA"/>
</dbReference>
<name>A0AAV7ZR19_9EUKA</name>
<feature type="coiled-coil region" evidence="2">
    <location>
        <begin position="4"/>
        <end position="48"/>
    </location>
</feature>
<protein>
    <submittedName>
        <fullName evidence="3">Uncharacterized protein</fullName>
    </submittedName>
</protein>
<dbReference type="AlphaFoldDB" id="A0AAV7ZR19"/>
<gene>
    <name evidence="3" type="ORF">M0812_09399</name>
</gene>
<dbReference type="Proteomes" id="UP001146793">
    <property type="component" value="Unassembled WGS sequence"/>
</dbReference>
<dbReference type="SMART" id="SM00185">
    <property type="entry name" value="ARM"/>
    <property type="match status" value="4"/>
</dbReference>
<accession>A0AAV7ZR19</accession>
<keyword evidence="2" id="KW-0175">Coiled coil</keyword>
<dbReference type="PANTHER" id="PTHR46700">
    <property type="entry name" value="ARM REPEAT SUPERFAMILY PROTEIN"/>
    <property type="match status" value="1"/>
</dbReference>
<dbReference type="SUPFAM" id="SSF48371">
    <property type="entry name" value="ARM repeat"/>
    <property type="match status" value="1"/>
</dbReference>
<sequence length="471" mass="52904">MEGYQQVQELIKDLRMNKANTELVIEYLKRLNNLANETNDSIHQSIRENSAIRVILSIIQGHAGNQVVVEKAFGALRSIASSKINWDLLGIEGVFVVAKQFLDLDRGNEKVVGNILGLFWNSSLGNVNWRQISGTGTIRSILNAFSFFEHAELRFRAIQSFIGFSNSKDLSKEIIDEGGVSLILKALQYSTQEDTKLLDVILTLFNNLSIDDVNCIILGTSGVIEFVLQILHGKNRNNEKFILKCFGVLGNLACNVLNNELLIQRGCLNDGIEILQQPVRVSNRELIEKVMLLFANLSISDHFTKEIQSISGFEKIVAIMKKTVRYETIQKRLLAVLINLTTNQTAQVLLYDNGIIPPLLTTTISYLTKPEIMQRALNVLYHLSQNEKANDAIGVEGGIGLIFQNLKKYKNNQDIVDLSALALVNLSTNPDNRKRILRHDGENVLKGLMNPYSNENDIYQNILKVLNNLQL</sequence>
<proteinExistence type="predicted"/>
<feature type="repeat" description="ARM" evidence="1">
    <location>
        <begin position="354"/>
        <end position="398"/>
    </location>
</feature>
<dbReference type="PANTHER" id="PTHR46700:SF1">
    <property type="entry name" value="ARM REPEAT SUPERFAMILY PROTEIN"/>
    <property type="match status" value="1"/>
</dbReference>
<evidence type="ECO:0000256" key="1">
    <source>
        <dbReference type="PROSITE-ProRule" id="PRU00259"/>
    </source>
</evidence>
<feature type="repeat" description="ARM" evidence="1">
    <location>
        <begin position="397"/>
        <end position="441"/>
    </location>
</feature>
<dbReference type="InterPro" id="IPR000225">
    <property type="entry name" value="Armadillo"/>
</dbReference>
<organism evidence="3 4">
    <name type="scientific">Anaeramoeba flamelloides</name>
    <dbReference type="NCBI Taxonomy" id="1746091"/>
    <lineage>
        <taxon>Eukaryota</taxon>
        <taxon>Metamonada</taxon>
        <taxon>Anaeramoebidae</taxon>
        <taxon>Anaeramoeba</taxon>
    </lineage>
</organism>
<reference evidence="3" key="1">
    <citation type="submission" date="2022-08" db="EMBL/GenBank/DDBJ databases">
        <title>Novel sulphate-reducing endosymbionts in the free-living metamonad Anaeramoeba.</title>
        <authorList>
            <person name="Jerlstrom-Hultqvist J."/>
            <person name="Cepicka I."/>
            <person name="Gallot-Lavallee L."/>
            <person name="Salas-Leiva D."/>
            <person name="Curtis B.A."/>
            <person name="Zahonova K."/>
            <person name="Pipaliya S."/>
            <person name="Dacks J."/>
            <person name="Roger A.J."/>
        </authorList>
    </citation>
    <scope>NUCLEOTIDE SEQUENCE</scope>
    <source>
        <strain evidence="3">Busselton2</strain>
    </source>
</reference>
<dbReference type="InterPro" id="IPR016024">
    <property type="entry name" value="ARM-type_fold"/>
</dbReference>
<evidence type="ECO:0000256" key="2">
    <source>
        <dbReference type="SAM" id="Coils"/>
    </source>
</evidence>
<evidence type="ECO:0000313" key="4">
    <source>
        <dbReference type="Proteomes" id="UP001146793"/>
    </source>
</evidence>
<dbReference type="InterPro" id="IPR011989">
    <property type="entry name" value="ARM-like"/>
</dbReference>
<evidence type="ECO:0000313" key="3">
    <source>
        <dbReference type="EMBL" id="KAJ3443556.1"/>
    </source>
</evidence>
<dbReference type="Gene3D" id="1.25.10.10">
    <property type="entry name" value="Leucine-rich Repeat Variant"/>
    <property type="match status" value="2"/>
</dbReference>